<protein>
    <submittedName>
        <fullName evidence="2">Uncharacterized protein</fullName>
    </submittedName>
</protein>
<keyword evidence="3" id="KW-1185">Reference proteome</keyword>
<dbReference type="AlphaFoldDB" id="A0A926EUA3"/>
<gene>
    <name evidence="2" type="ORF">H8705_12815</name>
</gene>
<dbReference type="EMBL" id="JACRTD010000012">
    <property type="protein sequence ID" value="MBC8586464.1"/>
    <property type="molecule type" value="Genomic_DNA"/>
</dbReference>
<name>A0A926EUA3_9FIRM</name>
<evidence type="ECO:0000313" key="2">
    <source>
        <dbReference type="EMBL" id="MBC8586464.1"/>
    </source>
</evidence>
<sequence length="137" mass="14344">MPSKVENKFTKGILERQAKEAKAGKSAAAGLAQSAKLPQAPVQTPAPETSPAVSGAYGDSGEAAAAAAVQEKKPSRKKTAPAVDLTEYIVREPGRTAKNKTFYLDTAVIEGIQQAAKAQQVTESKLVNDILKKILGL</sequence>
<evidence type="ECO:0000256" key="1">
    <source>
        <dbReference type="SAM" id="MobiDB-lite"/>
    </source>
</evidence>
<feature type="region of interest" description="Disordered" evidence="1">
    <location>
        <begin position="1"/>
        <end position="81"/>
    </location>
</feature>
<evidence type="ECO:0000313" key="3">
    <source>
        <dbReference type="Proteomes" id="UP000623678"/>
    </source>
</evidence>
<reference evidence="2" key="1">
    <citation type="submission" date="2020-08" db="EMBL/GenBank/DDBJ databases">
        <title>Genome public.</title>
        <authorList>
            <person name="Liu C."/>
            <person name="Sun Q."/>
        </authorList>
    </citation>
    <scope>NUCLEOTIDE SEQUENCE</scope>
    <source>
        <strain evidence="2">NSJ-64</strain>
    </source>
</reference>
<feature type="compositionally biased region" description="Basic and acidic residues" evidence="1">
    <location>
        <begin position="1"/>
        <end position="23"/>
    </location>
</feature>
<organism evidence="2 3">
    <name type="scientific">Youxingia wuxianensis</name>
    <dbReference type="NCBI Taxonomy" id="2763678"/>
    <lineage>
        <taxon>Bacteria</taxon>
        <taxon>Bacillati</taxon>
        <taxon>Bacillota</taxon>
        <taxon>Clostridia</taxon>
        <taxon>Eubacteriales</taxon>
        <taxon>Oscillospiraceae</taxon>
        <taxon>Youxingia</taxon>
    </lineage>
</organism>
<comment type="caution">
    <text evidence="2">The sequence shown here is derived from an EMBL/GenBank/DDBJ whole genome shotgun (WGS) entry which is preliminary data.</text>
</comment>
<proteinExistence type="predicted"/>
<feature type="compositionally biased region" description="Low complexity" evidence="1">
    <location>
        <begin position="24"/>
        <end position="37"/>
    </location>
</feature>
<accession>A0A926EUA3</accession>
<dbReference type="RefSeq" id="WP_262396184.1">
    <property type="nucleotide sequence ID" value="NZ_JACRTD010000012.1"/>
</dbReference>
<dbReference type="Proteomes" id="UP000623678">
    <property type="component" value="Unassembled WGS sequence"/>
</dbReference>